<protein>
    <recommendedName>
        <fullName evidence="3 9">Mediator of RNA polymerase II transcription subunit 5</fullName>
    </recommendedName>
    <alternativeName>
        <fullName evidence="8 9">Mediator complex subunit 5</fullName>
    </alternativeName>
</protein>
<dbReference type="AlphaFoldDB" id="A0A0C9MU67"/>
<comment type="function">
    <text evidence="9">Component of the Mediator complex, a coactivator involved in the regulated transcription of nearly all RNA polymerase II-dependent genes. Mediator functions as a bridge to convey information from gene-specific regulatory proteins to the basal RNA polymerase II transcription machinery. Mediator is recruited to promoters by direct interactions with regulatory proteins and serves as a scaffold for the assembly of a functional preinitiation complex with RNA polymerase II and the general transcription factors.</text>
</comment>
<organism evidence="10">
    <name type="scientific">Mucor ambiguus</name>
    <dbReference type="NCBI Taxonomy" id="91626"/>
    <lineage>
        <taxon>Eukaryota</taxon>
        <taxon>Fungi</taxon>
        <taxon>Fungi incertae sedis</taxon>
        <taxon>Mucoromycota</taxon>
        <taxon>Mucoromycotina</taxon>
        <taxon>Mucoromycetes</taxon>
        <taxon>Mucorales</taxon>
        <taxon>Mucorineae</taxon>
        <taxon>Mucoraceae</taxon>
        <taxon>Mucor</taxon>
    </lineage>
</organism>
<keyword evidence="11" id="KW-1185">Reference proteome</keyword>
<dbReference type="EMBL" id="DF836386">
    <property type="protein sequence ID" value="GAN05643.1"/>
    <property type="molecule type" value="Genomic_DNA"/>
</dbReference>
<dbReference type="GO" id="GO:0016592">
    <property type="term" value="C:mediator complex"/>
    <property type="evidence" value="ECO:0007669"/>
    <property type="project" value="InterPro"/>
</dbReference>
<dbReference type="GO" id="GO:0003712">
    <property type="term" value="F:transcription coregulator activity"/>
    <property type="evidence" value="ECO:0007669"/>
    <property type="project" value="InterPro"/>
</dbReference>
<dbReference type="Proteomes" id="UP000053815">
    <property type="component" value="Unassembled WGS sequence"/>
</dbReference>
<evidence type="ECO:0000256" key="1">
    <source>
        <dbReference type="ARBA" id="ARBA00004123"/>
    </source>
</evidence>
<evidence type="ECO:0000256" key="2">
    <source>
        <dbReference type="ARBA" id="ARBA00008782"/>
    </source>
</evidence>
<dbReference type="PANTHER" id="PTHR35784:SF1">
    <property type="entry name" value="MEDIATOR OF RNA POLYMERASE II TRANSCRIPTION SUBUNIT 5"/>
    <property type="match status" value="1"/>
</dbReference>
<gene>
    <name evidence="9" type="primary">MED5</name>
    <name evidence="10" type="ORF">MAM1_0097c05115</name>
</gene>
<comment type="subunit">
    <text evidence="9">Component of the Mediator complex.</text>
</comment>
<sequence>MMISPSNQLEAVLRYAFLHAFTPEQWIEPTQECMEAADLEPELSDLLLTSLFSFTRVSDPLLESYLTLATTGKPSLIDNETSTSTANTTNSTTTAKIAPIIMPTTFLSKLMPFVESTTSRNPYQWSFLLKLLPELLDFNTDDIVSDLQKGQENPWVDLLANVFQLLSHLVAVGLYPNHYTQSIAQTPLTVTSALSFHNGSSNSNNNTTNVQPFDSQFSFQSQQSMHFDADATLDMDNTQQIMDDDEPPLAVKDTHMTDPMDVEKKASSKKTVEIDNAALAAHIMIQLIEKRGSKRIFEVRNNQRRQTGAAEVDHAPWIQCQAKLESSKHDSGSGLSSAASHNPHIQKLLLLIQRLTDRNLERRMAVHMKYHELEDEGTARAMPSAGLMGLLYHMVQIRPALDDDYIIDHLLKLQTIKGSFDESFFLEIWLTALTGLREASLNTSCQSLPSTTENAMATTASPSAKGDNDQDKNCNALVATNRLLWKSLVLVKLPHLLEKLQYKKQENDDFMTEKATTEGDELNSYEASLKELKAFSGLINACSPPACCSEFYAPDSMSSLLVDKIAFGQDENDDDDDDIMKMINDMSYTSDHNTPALTKSIRSISSNDIFTNIVNVCERYGFVRPSVAVDLTKKSGMMDIEDAADKMTPVSAIDQNIDARCEAITSNVSFSALTELLHIGLVSPIHLRKVIDFVLNLLKQKSAANDFYALAKICDALSECPCSVDLMLQLYTPADLLGPLESICTRWSPVDYELEVEDESTTRRIEGEDDLDGVQLLYSKFGNIWNFAVSVVKKFKLYRDINKVFQDGQGLLYTYFDESPVIYGVDVEDESLEPIINRWMGALAGGDGVSDELLRTSTPQELLHIVPTIMQRSILLHVHQQMDQDAFIGLISYFQKRFLNFALYGIFNYLCQELLSGHSAVALASLRQLIMSDTSLTRDFNLHPVLGSLESLLEFKRQQAAFATTKDDGEEESNAKLAQDMSELMQYIHNNNNNKLTEDHSVLFLETVTTGVTPSTLFEKAELMFKYIVKSGRSMFMSDVDADTNSLWDDQPPSKMQMVSHYLDMVLFETALEIGGGHWFVGMIVDQVLEAGRSGGAVRAAELGSCLITTPLLYSANTHNSCVNLLRCLLQDVLPSRLESCAEQNMSFFQGQTLGVFTSDCLVLMQNRYEAVRTLGKWFFEALVIDQENAATKKKPKLEDDHFAQDADGTQFAMWDERVTKSAVWRGFIKGLMSNPMIEEIWPNAFI</sequence>
<comment type="similarity">
    <text evidence="2 9">Belongs to the Mediator complex subunit 5 family.</text>
</comment>
<evidence type="ECO:0000256" key="4">
    <source>
        <dbReference type="ARBA" id="ARBA00023015"/>
    </source>
</evidence>
<dbReference type="OrthoDB" id="5549158at2759"/>
<evidence type="ECO:0000313" key="10">
    <source>
        <dbReference type="EMBL" id="GAN05643.1"/>
    </source>
</evidence>
<keyword evidence="6 9" id="KW-0804">Transcription</keyword>
<dbReference type="GO" id="GO:0006357">
    <property type="term" value="P:regulation of transcription by RNA polymerase II"/>
    <property type="evidence" value="ECO:0007669"/>
    <property type="project" value="InterPro"/>
</dbReference>
<proteinExistence type="inferred from homology"/>
<accession>A0A0C9MU67</accession>
<name>A0A0C9MU67_9FUNG</name>
<evidence type="ECO:0000256" key="3">
    <source>
        <dbReference type="ARBA" id="ARBA00020628"/>
    </source>
</evidence>
<comment type="subcellular location">
    <subcellularLocation>
        <location evidence="1 9">Nucleus</location>
    </subcellularLocation>
</comment>
<evidence type="ECO:0000256" key="7">
    <source>
        <dbReference type="ARBA" id="ARBA00023242"/>
    </source>
</evidence>
<reference evidence="10" key="1">
    <citation type="submission" date="2014-09" db="EMBL/GenBank/DDBJ databases">
        <title>Draft genome sequence of an oleaginous Mucoromycotina fungus Mucor ambiguus NBRC6742.</title>
        <authorList>
            <person name="Takeda I."/>
            <person name="Yamane N."/>
            <person name="Morita T."/>
            <person name="Tamano K."/>
            <person name="Machida M."/>
            <person name="Baker S."/>
            <person name="Koike H."/>
        </authorList>
    </citation>
    <scope>NUCLEOTIDE SEQUENCE</scope>
    <source>
        <strain evidence="10">NBRC 6742</strain>
    </source>
</reference>
<dbReference type="STRING" id="91626.A0A0C9MU67"/>
<dbReference type="Pfam" id="PF08689">
    <property type="entry name" value="Med5"/>
    <property type="match status" value="1"/>
</dbReference>
<evidence type="ECO:0000256" key="9">
    <source>
        <dbReference type="RuleBase" id="RU364142"/>
    </source>
</evidence>
<evidence type="ECO:0000256" key="5">
    <source>
        <dbReference type="ARBA" id="ARBA00023159"/>
    </source>
</evidence>
<evidence type="ECO:0000313" key="11">
    <source>
        <dbReference type="Proteomes" id="UP000053815"/>
    </source>
</evidence>
<evidence type="ECO:0000256" key="8">
    <source>
        <dbReference type="ARBA" id="ARBA00031256"/>
    </source>
</evidence>
<dbReference type="InterPro" id="IPR014801">
    <property type="entry name" value="Mediator_Med5_fun"/>
</dbReference>
<dbReference type="PANTHER" id="PTHR35784">
    <property type="entry name" value="MEDIATOR OF RNA POLYMERASE II TRANSCRIPTION SUBUNIT 5"/>
    <property type="match status" value="1"/>
</dbReference>
<evidence type="ECO:0000256" key="6">
    <source>
        <dbReference type="ARBA" id="ARBA00023163"/>
    </source>
</evidence>
<keyword evidence="4 9" id="KW-0805">Transcription regulation</keyword>
<keyword evidence="5 9" id="KW-0010">Activator</keyword>
<keyword evidence="7 9" id="KW-0539">Nucleus</keyword>